<evidence type="ECO:0000313" key="1">
    <source>
        <dbReference type="EMBL" id="ATF80086.1"/>
    </source>
</evidence>
<keyword evidence="2" id="KW-1185">Reference proteome</keyword>
<reference evidence="2" key="1">
    <citation type="submission" date="2017-09" db="EMBL/GenBank/DDBJ databases">
        <title>FDA dAtabase for Regulatory Grade micrObial Sequences (FDA-ARGOS): Supporting development and validation of Infectious Disease Dx tests.</title>
        <authorList>
            <person name="Minogue T."/>
            <person name="Wolcott M."/>
            <person name="Wasieloski L."/>
            <person name="Aguilar W."/>
            <person name="Moore D."/>
            <person name="Tallon L.J."/>
            <person name="Sadzewicz L."/>
            <person name="Ott S."/>
            <person name="Zhao X."/>
            <person name="Nagaraj S."/>
            <person name="Vavikolanu K."/>
            <person name="Aluvathingal J."/>
            <person name="Nadendla S."/>
            <person name="Sichtig H."/>
        </authorList>
    </citation>
    <scope>NUCLEOTIDE SEQUENCE [LARGE SCALE GENOMIC DNA]</scope>
    <source>
        <strain evidence="2">FDAARGOS_388</strain>
    </source>
</reference>
<dbReference type="Proteomes" id="UP000218103">
    <property type="component" value="Chromosome 3"/>
</dbReference>
<protein>
    <submittedName>
        <fullName evidence="1">Uncharacterized protein</fullName>
    </submittedName>
</protein>
<organism evidence="1 2">
    <name type="scientific">Burkholderia cepacia</name>
    <name type="common">Pseudomonas cepacia</name>
    <dbReference type="NCBI Taxonomy" id="292"/>
    <lineage>
        <taxon>Bacteria</taxon>
        <taxon>Pseudomonadati</taxon>
        <taxon>Pseudomonadota</taxon>
        <taxon>Betaproteobacteria</taxon>
        <taxon>Burkholderiales</taxon>
        <taxon>Burkholderiaceae</taxon>
        <taxon>Burkholderia</taxon>
        <taxon>Burkholderia cepacia complex</taxon>
    </lineage>
</organism>
<name>A0ABM6NYS7_BURCE</name>
<accession>A0ABM6NYS7</accession>
<sequence>MDGIKIRDSITSDQPDLARDCRRELKAHPIAAAGRFERDQRINVLECLCRSHRPFQANPITKYRRAVPMGRDVIERIAWDF</sequence>
<proteinExistence type="predicted"/>
<dbReference type="EMBL" id="CP023520">
    <property type="protein sequence ID" value="ATF80086.1"/>
    <property type="molecule type" value="Genomic_DNA"/>
</dbReference>
<gene>
    <name evidence="1" type="ORF">CO711_22065</name>
</gene>
<evidence type="ECO:0000313" key="2">
    <source>
        <dbReference type="Proteomes" id="UP000218103"/>
    </source>
</evidence>